<dbReference type="AlphaFoldDB" id="A0A1M2UWA0"/>
<evidence type="ECO:0000313" key="3">
    <source>
        <dbReference type="Proteomes" id="UP000183986"/>
    </source>
</evidence>
<proteinExistence type="predicted"/>
<dbReference type="EMBL" id="MPKY01000001">
    <property type="protein sequence ID" value="OJS99560.1"/>
    <property type="molecule type" value="Genomic_DNA"/>
</dbReference>
<dbReference type="Proteomes" id="UP000183986">
    <property type="component" value="Unassembled WGS sequence"/>
</dbReference>
<feature type="transmembrane region" description="Helical" evidence="1">
    <location>
        <begin position="83"/>
        <end position="100"/>
    </location>
</feature>
<keyword evidence="3" id="KW-1185">Reference proteome</keyword>
<accession>A0A1M2UWA0</accession>
<evidence type="ECO:0000256" key="1">
    <source>
        <dbReference type="SAM" id="Phobius"/>
    </source>
</evidence>
<organism evidence="2 3">
    <name type="scientific">Marinobacter nauticus</name>
    <name type="common">Marinobacter hydrocarbonoclasticus</name>
    <name type="synonym">Marinobacter aquaeolei</name>
    <dbReference type="NCBI Taxonomy" id="2743"/>
    <lineage>
        <taxon>Bacteria</taxon>
        <taxon>Pseudomonadati</taxon>
        <taxon>Pseudomonadota</taxon>
        <taxon>Gammaproteobacteria</taxon>
        <taxon>Pseudomonadales</taxon>
        <taxon>Marinobacteraceae</taxon>
        <taxon>Marinobacter</taxon>
    </lineage>
</organism>
<name>A0A1M2UWA0_MARNT</name>
<keyword evidence="1" id="KW-0812">Transmembrane</keyword>
<feature type="transmembrane region" description="Helical" evidence="1">
    <location>
        <begin position="149"/>
        <end position="169"/>
    </location>
</feature>
<evidence type="ECO:0000313" key="2">
    <source>
        <dbReference type="EMBL" id="OJS99560.1"/>
    </source>
</evidence>
<reference evidence="2" key="1">
    <citation type="submission" date="2016-11" db="EMBL/GenBank/DDBJ databases">
        <title>Draft Genome Sequence of Marinobacter hydrocarbonoclasticus strain STW2, a polyaromatic aromatic hydrocarbon degrading and denitrifying bacterium from rhizosphere of Seagrass Enhalus acodoides.</title>
        <authorList>
            <person name="Ling J."/>
            <person name="Dong J."/>
        </authorList>
    </citation>
    <scope>NUCLEOTIDE SEQUENCE [LARGE SCALE GENOMIC DNA]</scope>
    <source>
        <strain evidence="2">STW2</strain>
    </source>
</reference>
<gene>
    <name evidence="2" type="ORF">BEE62_05370</name>
</gene>
<protein>
    <submittedName>
        <fullName evidence="2">Uncharacterized protein</fullName>
    </submittedName>
</protein>
<sequence>MKVPRAWWWDFILHASTFGLYTMFWLVGRLREVRRLGQHDVKPWLWFFVPLFLLAQLIALPRLTRYLRELERANGVPVWGASRYLWITGVILVSAFFNVQERIATPLWTFVFAMLVWGTLFTILEARFNTLKRNLDNPPVGEAGRGYKWWEWLIAVPMVCVTFIALPYLSLGALGVYDIDDLPGGEVYVDAEERFQFPVPTDGWVRVSPGTFAQDEALLEMRGPSEDIWAIVYHYEGMSLEELAHDRRQTLYGSLRRAGCEEFRQFSGNSLNVSTQIICTGMDLNMPSMWTTGIVESDHGIYELIVHMTTPAATYQRRKPELLRMTEEFEVL</sequence>
<feature type="transmembrane region" description="Helical" evidence="1">
    <location>
        <begin position="107"/>
        <end position="129"/>
    </location>
</feature>
<keyword evidence="1" id="KW-1133">Transmembrane helix</keyword>
<keyword evidence="1" id="KW-0472">Membrane</keyword>
<feature type="transmembrane region" description="Helical" evidence="1">
    <location>
        <begin position="44"/>
        <end position="63"/>
    </location>
</feature>
<feature type="transmembrane region" description="Helical" evidence="1">
    <location>
        <begin position="6"/>
        <end position="28"/>
    </location>
</feature>
<comment type="caution">
    <text evidence="2">The sequence shown here is derived from an EMBL/GenBank/DDBJ whole genome shotgun (WGS) entry which is preliminary data.</text>
</comment>